<comment type="caution">
    <text evidence="6">The sequence shown here is derived from an EMBL/GenBank/DDBJ whole genome shotgun (WGS) entry which is preliminary data.</text>
</comment>
<dbReference type="Pfam" id="PF00501">
    <property type="entry name" value="AMP-binding"/>
    <property type="match status" value="2"/>
</dbReference>
<organism evidence="6 7">
    <name type="scientific">Rhynchophorus ferrugineus</name>
    <name type="common">Red palm weevil</name>
    <name type="synonym">Curculio ferrugineus</name>
    <dbReference type="NCBI Taxonomy" id="354439"/>
    <lineage>
        <taxon>Eukaryota</taxon>
        <taxon>Metazoa</taxon>
        <taxon>Ecdysozoa</taxon>
        <taxon>Arthropoda</taxon>
        <taxon>Hexapoda</taxon>
        <taxon>Insecta</taxon>
        <taxon>Pterygota</taxon>
        <taxon>Neoptera</taxon>
        <taxon>Endopterygota</taxon>
        <taxon>Coleoptera</taxon>
        <taxon>Polyphaga</taxon>
        <taxon>Cucujiformia</taxon>
        <taxon>Curculionidae</taxon>
        <taxon>Dryophthorinae</taxon>
        <taxon>Rhynchophorus</taxon>
    </lineage>
</organism>
<feature type="domain" description="AMP-dependent synthetase/ligase" evidence="5">
    <location>
        <begin position="44"/>
        <end position="224"/>
    </location>
</feature>
<evidence type="ECO:0000256" key="2">
    <source>
        <dbReference type="ARBA" id="ARBA00022832"/>
    </source>
</evidence>
<dbReference type="EMBL" id="JAACXV010000003">
    <property type="protein sequence ID" value="KAF7287733.1"/>
    <property type="molecule type" value="Genomic_DNA"/>
</dbReference>
<dbReference type="Gene3D" id="3.40.50.12780">
    <property type="entry name" value="N-terminal domain of ligase-like"/>
    <property type="match status" value="2"/>
</dbReference>
<sequence length="613" mass="67811">MGPDQIKPSESLVTTDPEGSVRLRIPNSGKAIETLPPISVPGYFQRTVDRFPNKVALGWKEADTWKTFTYKEYLNEVRTTAKAFIHLGLEEKHSVCILGFNSVEWFLSDLGAIFAGGIAVGIYTTNSPEACKYCAEVSRANIIVVEDDYQLQKVLNVRSSLPKLKAIIQYTGEPKHSDVLSWKQLIDIGKSLPDDLVDERLRRIAINECCTLVFTSGTVGNPKATHSRRRNPAMCGGVAVYFADKNALKGSLINTLQEIRPTKFLGVPRVYEKIFEKMQQVAAQNGFVKKAIASWAKQYTLQHHLDLINGIQSKSWAYSLASSVIFQKIKEALGLQRCTFFCSAAAPLSTDIKKYFMSIDIPIMECFGMSEASGGHTLAVESANNLNSIGMTIPGLKTKIFQPDEQGQGEICMYGRHICMGYLNEPEKTVEAIDEEGWLHTGDLGKIDQNGFVYITGRLKELLITAGGENIPPVPIEQSLKQELPNVSNAFLIGDKRKFLSILISLKTEVDTEGVPVENLLPSTQNWLKSLGCPAATVQEVLKAGPDPKLTAAIQEAINRVNEKATSRAQKIQKFSILPADFSVPTGELGPTMKVKRRVVEQKYSTIIEKMYV</sequence>
<dbReference type="InterPro" id="IPR042099">
    <property type="entry name" value="ANL_N_sf"/>
</dbReference>
<dbReference type="Pfam" id="PF23562">
    <property type="entry name" value="AMP-binding_C_3"/>
    <property type="match status" value="1"/>
</dbReference>
<dbReference type="PANTHER" id="PTHR43272">
    <property type="entry name" value="LONG-CHAIN-FATTY-ACID--COA LIGASE"/>
    <property type="match status" value="1"/>
</dbReference>
<name>A0A834IXX2_RHYFE</name>
<protein>
    <recommendedName>
        <fullName evidence="4">long-chain-fatty-acid--CoA ligase</fullName>
        <ecNumber evidence="4">6.2.1.3</ecNumber>
    </recommendedName>
</protein>
<gene>
    <name evidence="6" type="ORF">GWI33_003371</name>
</gene>
<evidence type="ECO:0000256" key="4">
    <source>
        <dbReference type="ARBA" id="ARBA00026121"/>
    </source>
</evidence>
<evidence type="ECO:0000256" key="1">
    <source>
        <dbReference type="ARBA" id="ARBA00022598"/>
    </source>
</evidence>
<dbReference type="SUPFAM" id="SSF56801">
    <property type="entry name" value="Acetyl-CoA synthetase-like"/>
    <property type="match status" value="1"/>
</dbReference>
<reference evidence="6" key="1">
    <citation type="submission" date="2020-08" db="EMBL/GenBank/DDBJ databases">
        <title>Genome sequencing and assembly of the red palm weevil Rhynchophorus ferrugineus.</title>
        <authorList>
            <person name="Dias G.B."/>
            <person name="Bergman C.M."/>
            <person name="Manee M."/>
        </authorList>
    </citation>
    <scope>NUCLEOTIDE SEQUENCE</scope>
    <source>
        <strain evidence="6">AA-2017</strain>
        <tissue evidence="6">Whole larva</tissue>
    </source>
</reference>
<dbReference type="Proteomes" id="UP000625711">
    <property type="component" value="Unassembled WGS sequence"/>
</dbReference>
<evidence type="ECO:0000259" key="5">
    <source>
        <dbReference type="Pfam" id="PF00501"/>
    </source>
</evidence>
<dbReference type="OrthoDB" id="3633556at2759"/>
<evidence type="ECO:0000256" key="3">
    <source>
        <dbReference type="ARBA" id="ARBA00023098"/>
    </source>
</evidence>
<keyword evidence="3" id="KW-0443">Lipid metabolism</keyword>
<accession>A0A834IXX2</accession>
<proteinExistence type="predicted"/>
<dbReference type="EC" id="6.2.1.3" evidence="4"/>
<dbReference type="PANTHER" id="PTHR43272:SF32">
    <property type="entry name" value="AMP-DEPENDENT SYNTHETASE_LIGASE DOMAIN-CONTAINING PROTEIN"/>
    <property type="match status" value="1"/>
</dbReference>
<keyword evidence="7" id="KW-1185">Reference proteome</keyword>
<dbReference type="InterPro" id="IPR000873">
    <property type="entry name" value="AMP-dep_synth/lig_dom"/>
</dbReference>
<evidence type="ECO:0000313" key="7">
    <source>
        <dbReference type="Proteomes" id="UP000625711"/>
    </source>
</evidence>
<feature type="domain" description="AMP-dependent synthetase/ligase" evidence="5">
    <location>
        <begin position="233"/>
        <end position="423"/>
    </location>
</feature>
<keyword evidence="2" id="KW-0276">Fatty acid metabolism</keyword>
<evidence type="ECO:0000313" key="6">
    <source>
        <dbReference type="EMBL" id="KAF7287733.1"/>
    </source>
</evidence>
<keyword evidence="1" id="KW-0436">Ligase</keyword>
<dbReference type="GO" id="GO:0016020">
    <property type="term" value="C:membrane"/>
    <property type="evidence" value="ECO:0007669"/>
    <property type="project" value="TreeGrafter"/>
</dbReference>
<dbReference type="GO" id="GO:0004467">
    <property type="term" value="F:long-chain fatty acid-CoA ligase activity"/>
    <property type="evidence" value="ECO:0007669"/>
    <property type="project" value="UniProtKB-EC"/>
</dbReference>
<dbReference type="GO" id="GO:0005783">
    <property type="term" value="C:endoplasmic reticulum"/>
    <property type="evidence" value="ECO:0007669"/>
    <property type="project" value="TreeGrafter"/>
</dbReference>
<dbReference type="AlphaFoldDB" id="A0A834IXX2"/>